<evidence type="ECO:0000256" key="1">
    <source>
        <dbReference type="SAM" id="MobiDB-lite"/>
    </source>
</evidence>
<comment type="caution">
    <text evidence="2">The sequence shown here is derived from an EMBL/GenBank/DDBJ whole genome shotgun (WGS) entry which is preliminary data.</text>
</comment>
<dbReference type="EMBL" id="JAODZF010000003">
    <property type="protein sequence ID" value="MDH0142110.1"/>
    <property type="molecule type" value="Genomic_DNA"/>
</dbReference>
<reference evidence="2" key="1">
    <citation type="submission" date="2022-09" db="EMBL/GenBank/DDBJ databases">
        <title>Intensive care unit water sources are persistently colonized with multi-drug resistant bacteria and are the site of extensive horizontal gene transfer of antibiotic resistance genes.</title>
        <authorList>
            <person name="Diorio-Toth L."/>
        </authorList>
    </citation>
    <scope>NUCLEOTIDE SEQUENCE</scope>
    <source>
        <strain evidence="2">GD04146</strain>
    </source>
</reference>
<dbReference type="Proteomes" id="UP001158058">
    <property type="component" value="Unassembled WGS sequence"/>
</dbReference>
<proteinExistence type="predicted"/>
<feature type="compositionally biased region" description="Basic and acidic residues" evidence="1">
    <location>
        <begin position="15"/>
        <end position="24"/>
    </location>
</feature>
<accession>A0AB73HX55</accession>
<name>A0AB73HX55_AQUAC</name>
<feature type="compositionally biased region" description="Basic residues" evidence="1">
    <location>
        <begin position="1"/>
        <end position="14"/>
    </location>
</feature>
<protein>
    <submittedName>
        <fullName evidence="2">Uncharacterized protein</fullName>
    </submittedName>
</protein>
<dbReference type="RefSeq" id="WP_280000612.1">
    <property type="nucleotide sequence ID" value="NZ_JAODZF010000003.1"/>
</dbReference>
<organism evidence="2 3">
    <name type="scientific">Aquipseudomonas alcaligenes</name>
    <name type="common">Pseudomonas alcaligenes</name>
    <dbReference type="NCBI Taxonomy" id="43263"/>
    <lineage>
        <taxon>Bacteria</taxon>
        <taxon>Pseudomonadati</taxon>
        <taxon>Pseudomonadota</taxon>
        <taxon>Gammaproteobacteria</taxon>
        <taxon>Pseudomonadales</taxon>
        <taxon>Pseudomonadaceae</taxon>
        <taxon>Aquipseudomonas</taxon>
    </lineage>
</organism>
<sequence length="102" mass="11837">SHKERRMLKKLFAKKKPDDRKEEDLVPTPIPALIAILLNKEREKGSPLTEAEVIEIRDNAICMMLPASVKMQMEESRGYPDLNPEYVWEQWQTARLELSEGS</sequence>
<evidence type="ECO:0000313" key="2">
    <source>
        <dbReference type="EMBL" id="MDH0142110.1"/>
    </source>
</evidence>
<gene>
    <name evidence="2" type="ORF">N7380_07255</name>
</gene>
<feature type="non-terminal residue" evidence="2">
    <location>
        <position position="1"/>
    </location>
</feature>
<feature type="region of interest" description="Disordered" evidence="1">
    <location>
        <begin position="1"/>
        <end position="24"/>
    </location>
</feature>
<evidence type="ECO:0000313" key="3">
    <source>
        <dbReference type="Proteomes" id="UP001158058"/>
    </source>
</evidence>
<dbReference type="AlphaFoldDB" id="A0AB73HX55"/>